<keyword evidence="1" id="KW-0812">Transmembrane</keyword>
<feature type="transmembrane region" description="Helical" evidence="1">
    <location>
        <begin position="6"/>
        <end position="25"/>
    </location>
</feature>
<sequence>MLIPLSYFAFSMFVLTLTLTLFVGLNKIRVL</sequence>
<evidence type="ECO:0000313" key="2">
    <source>
        <dbReference type="EMBL" id="QEG57365.1"/>
    </source>
</evidence>
<geneLocation type="chloroplast" evidence="2"/>
<protein>
    <submittedName>
        <fullName evidence="2">Cytochrome b6/f complex subunit VI</fullName>
    </submittedName>
</protein>
<evidence type="ECO:0000256" key="1">
    <source>
        <dbReference type="SAM" id="Phobius"/>
    </source>
</evidence>
<keyword evidence="2" id="KW-0934">Plastid</keyword>
<proteinExistence type="predicted"/>
<dbReference type="AlphaFoldDB" id="A0A5B9RL08"/>
<dbReference type="GeneID" id="41794582"/>
<name>A0A5B9RL08_9MONI</name>
<reference evidence="2" key="1">
    <citation type="journal article" date="2019" name="Bot. J. Linn. Soc.">
        <title>Dynamism in plastome structure observed across the phylogenetic tree of ferns.</title>
        <authorList>
            <person name="Lehtonen S."/>
            <person name="Cardenas G.G."/>
        </authorList>
    </citation>
    <scope>NUCLEOTIDE SEQUENCE</scope>
</reference>
<dbReference type="RefSeq" id="YP_009690585.1">
    <property type="nucleotide sequence ID" value="NC_044681.1"/>
</dbReference>
<keyword evidence="1" id="KW-0472">Membrane</keyword>
<organism evidence="2">
    <name type="scientific">Lindsaea linearis</name>
    <dbReference type="NCBI Taxonomy" id="641179"/>
    <lineage>
        <taxon>Eukaryota</taxon>
        <taxon>Viridiplantae</taxon>
        <taxon>Streptophyta</taxon>
        <taxon>Embryophyta</taxon>
        <taxon>Tracheophyta</taxon>
        <taxon>Polypodiopsida</taxon>
        <taxon>Polypodiidae</taxon>
        <taxon>Polypodiales</taxon>
        <taxon>Lindsaeineae</taxon>
        <taxon>Lindsaeaceae</taxon>
        <taxon>Lindsaea</taxon>
    </lineage>
</organism>
<gene>
    <name evidence="2" type="primary">petL</name>
</gene>
<accession>A0A5B9RL08</accession>
<keyword evidence="2" id="KW-0150">Chloroplast</keyword>
<dbReference type="EMBL" id="MK705751">
    <property type="protein sequence ID" value="QEG57365.1"/>
    <property type="molecule type" value="Genomic_DNA"/>
</dbReference>
<keyword evidence="1" id="KW-1133">Transmembrane helix</keyword>